<keyword evidence="10" id="KW-1185">Reference proteome</keyword>
<evidence type="ECO:0000256" key="2">
    <source>
        <dbReference type="ARBA" id="ARBA00008380"/>
    </source>
</evidence>
<dbReference type="InterPro" id="IPR004983">
    <property type="entry name" value="Mlp"/>
</dbReference>
<dbReference type="Pfam" id="PF03304">
    <property type="entry name" value="Mlp"/>
    <property type="match status" value="1"/>
</dbReference>
<protein>
    <submittedName>
        <fullName evidence="9">Uncharacterized protein YpuA (DUF1002 family)</fullName>
    </submittedName>
</protein>
<keyword evidence="3" id="KW-0732">Signal</keyword>
<organism evidence="9 10">
    <name type="scientific">Borreliella spielmanii</name>
    <dbReference type="NCBI Taxonomy" id="88916"/>
    <lineage>
        <taxon>Bacteria</taxon>
        <taxon>Pseudomonadati</taxon>
        <taxon>Spirochaetota</taxon>
        <taxon>Spirochaetia</taxon>
        <taxon>Spirochaetales</taxon>
        <taxon>Borreliaceae</taxon>
        <taxon>Borreliella</taxon>
    </lineage>
</organism>
<evidence type="ECO:0000256" key="1">
    <source>
        <dbReference type="ARBA" id="ARBA00004459"/>
    </source>
</evidence>
<evidence type="ECO:0000256" key="5">
    <source>
        <dbReference type="ARBA" id="ARBA00023139"/>
    </source>
</evidence>
<dbReference type="RefSeq" id="WP_183224464.1">
    <property type="nucleotide sequence ID" value="NZ_JACHFA010000016.1"/>
</dbReference>
<comment type="function">
    <text evidence="8">An outer membrane protein that may participate in pathogenesis. Some human Lyme disease patients have antibodies against this protein. The Mlp proteins probably undergo intragenic recombination, generating new alleles.</text>
</comment>
<name>A0ABR6P7U3_9SPIR</name>
<keyword evidence="4" id="KW-0472">Membrane</keyword>
<comment type="subcellular location">
    <subcellularLocation>
        <location evidence="1">Cell outer membrane</location>
        <topology evidence="1">Lipid-anchor</topology>
    </subcellularLocation>
</comment>
<evidence type="ECO:0000313" key="10">
    <source>
        <dbReference type="Proteomes" id="UP000566276"/>
    </source>
</evidence>
<keyword evidence="6" id="KW-0998">Cell outer membrane</keyword>
<evidence type="ECO:0000256" key="4">
    <source>
        <dbReference type="ARBA" id="ARBA00023136"/>
    </source>
</evidence>
<evidence type="ECO:0000313" key="9">
    <source>
        <dbReference type="EMBL" id="MBB6032093.1"/>
    </source>
</evidence>
<evidence type="ECO:0000256" key="8">
    <source>
        <dbReference type="ARBA" id="ARBA00046007"/>
    </source>
</evidence>
<keyword evidence="7" id="KW-0449">Lipoprotein</keyword>
<feature type="non-terminal residue" evidence="9">
    <location>
        <position position="1"/>
    </location>
</feature>
<evidence type="ECO:0000256" key="3">
    <source>
        <dbReference type="ARBA" id="ARBA00022729"/>
    </source>
</evidence>
<evidence type="ECO:0000256" key="7">
    <source>
        <dbReference type="ARBA" id="ARBA00023288"/>
    </source>
</evidence>
<evidence type="ECO:0000256" key="6">
    <source>
        <dbReference type="ARBA" id="ARBA00023237"/>
    </source>
</evidence>
<comment type="similarity">
    <text evidence="2">Belongs to the Multicopy lipoprotein (Mlp) family.</text>
</comment>
<comment type="caution">
    <text evidence="9">The sequence shown here is derived from an EMBL/GenBank/DDBJ whole genome shotgun (WGS) entry which is preliminary data.</text>
</comment>
<reference evidence="9 10" key="1">
    <citation type="submission" date="2020-08" db="EMBL/GenBank/DDBJ databases">
        <title>Genomic Encyclopedia of Type Strains, Phase IV (KMG-IV): sequencing the most valuable type-strain genomes for metagenomic binning, comparative biology and taxonomic classification.</title>
        <authorList>
            <person name="Goeker M."/>
        </authorList>
    </citation>
    <scope>NUCLEOTIDE SEQUENCE [LARGE SCALE GENOMIC DNA]</scope>
    <source>
        <strain evidence="9 10">DSM 16813</strain>
    </source>
</reference>
<dbReference type="EMBL" id="JACHFA010000016">
    <property type="protein sequence ID" value="MBB6032093.1"/>
    <property type="molecule type" value="Genomic_DNA"/>
</dbReference>
<sequence length="74" mass="8156">WLKTALTDVGEFDKFLGYDEDKIKEALDHIKKELDKCTGKDDGENQKTTFKQVVEGALKGGIDGFSGQATTTCQ</sequence>
<proteinExistence type="inferred from homology"/>
<keyword evidence="5" id="KW-0564">Palmitate</keyword>
<gene>
    <name evidence="9" type="ORF">HNR35_001096</name>
</gene>
<accession>A0ABR6P7U3</accession>
<dbReference type="Proteomes" id="UP000566276">
    <property type="component" value="Unassembled WGS sequence"/>
</dbReference>